<name>A0A2T9WKW4_NANST</name>
<dbReference type="EMBL" id="QEFP02000001">
    <property type="protein sequence ID" value="MCC5446802.1"/>
    <property type="molecule type" value="Genomic_DNA"/>
</dbReference>
<dbReference type="SUPFAM" id="SSF55282">
    <property type="entry name" value="RL5-like"/>
    <property type="match status" value="1"/>
</dbReference>
<sequence length="154" mass="18681">MRISFVLLRVNIHEWDDKNRILNAIDLLLKDIDRKKIEINNYKDKGLISNIIEVYEIKINNKNSIDIFFRNLISLGLKFENIKSNCNFDENYNIYLRIDKNELTLNKIIKLHYTEDSFLLKISFDHYKKDKEIVLNYLKEYLENINKKFLYNNI</sequence>
<evidence type="ECO:0008006" key="3">
    <source>
        <dbReference type="Google" id="ProtNLM"/>
    </source>
</evidence>
<gene>
    <name evidence="1" type="ORF">DDW03_000050</name>
    <name evidence="2" type="ORF">DDW03_02240</name>
</gene>
<reference evidence="2" key="2">
    <citation type="submission" date="2017-05" db="EMBL/GenBank/DDBJ databases">
        <authorList>
            <person name="Song R."/>
            <person name="Chenine A.L."/>
            <person name="Ruprecht R.M."/>
        </authorList>
    </citation>
    <scope>NUCLEOTIDE SEQUENCE</scope>
    <source>
        <strain evidence="2">SCGC AB-777_F03</strain>
    </source>
</reference>
<dbReference type="Pfam" id="PF01877">
    <property type="entry name" value="RNA_binding"/>
    <property type="match status" value="1"/>
</dbReference>
<dbReference type="PANTHER" id="PTHR38816:SF1">
    <property type="entry name" value="EXOSOME SUBUNIT"/>
    <property type="match status" value="1"/>
</dbReference>
<reference evidence="1" key="3">
    <citation type="submission" date="2017-05" db="EMBL/GenBank/DDBJ databases">
        <authorList>
            <person name="Munson-Mcgee J.H."/>
        </authorList>
    </citation>
    <scope>NUCLEOTIDE SEQUENCE</scope>
    <source>
        <strain evidence="1">SCGC AB-777_F03</strain>
    </source>
</reference>
<dbReference type="Gene3D" id="3.30.1440.10">
    <property type="match status" value="1"/>
</dbReference>
<proteinExistence type="predicted"/>
<evidence type="ECO:0000313" key="2">
    <source>
        <dbReference type="EMBL" id="PVU68471.1"/>
    </source>
</evidence>
<organism evidence="2">
    <name type="scientific">Nanobsidianus stetteri</name>
    <dbReference type="NCBI Taxonomy" id="1294122"/>
    <lineage>
        <taxon>Archaea</taxon>
        <taxon>Nanobdellota</taxon>
        <taxon>Candidatus Nanoarchaeia</taxon>
        <taxon>Nanoarchaeales</taxon>
        <taxon>Nanopusillaceae</taxon>
        <taxon>Candidatus Nanobsidianus</taxon>
    </lineage>
</organism>
<reference evidence="1" key="4">
    <citation type="submission" date="2021-11" db="EMBL/GenBank/DDBJ databases">
        <authorList>
            <person name="Munson-Mcgee J."/>
            <person name="Field E."/>
            <person name="Bateson M."/>
            <person name="Rooney C."/>
            <person name="Stepanauskas R."/>
            <person name="Young M."/>
        </authorList>
    </citation>
    <scope>NUCLEOTIDE SEQUENCE</scope>
    <source>
        <strain evidence="1">SCGC AB-777_F03</strain>
    </source>
</reference>
<dbReference type="PANTHER" id="PTHR38816">
    <property type="entry name" value="EXOSOME SUBUNIT, DUF54 FAMILY-RELATED"/>
    <property type="match status" value="1"/>
</dbReference>
<protein>
    <recommendedName>
        <fullName evidence="3">Exosome subunit</fullName>
    </recommendedName>
</protein>
<dbReference type="InterPro" id="IPR022803">
    <property type="entry name" value="Ribosomal_uL5_dom_sf"/>
</dbReference>
<reference evidence="2" key="1">
    <citation type="journal article" date="2015" name="Appl. Environ. Microbiol.">
        <title>Nanoarchaeota, Their Sulfolobales Host, and Nanoarchaeota Virus Distribution across Yellowstone National Park Hot Springs.</title>
        <authorList>
            <person name="Munson-McGee J.H."/>
            <person name="Field E.K."/>
            <person name="Bateson M."/>
            <person name="Rooney C."/>
            <person name="Stepanauskas R."/>
            <person name="Young M.J."/>
        </authorList>
    </citation>
    <scope>NUCLEOTIDE SEQUENCE [LARGE SCALE GENOMIC DNA]</scope>
    <source>
        <strain evidence="2">SCGC AB-777_F03</strain>
    </source>
</reference>
<dbReference type="RefSeq" id="WP_228615020.1">
    <property type="nucleotide sequence ID" value="NZ_QEFP02000001.1"/>
</dbReference>
<evidence type="ECO:0000313" key="1">
    <source>
        <dbReference type="EMBL" id="MCC5446802.1"/>
    </source>
</evidence>
<dbReference type="Proteomes" id="UP000245509">
    <property type="component" value="Unassembled WGS sequence"/>
</dbReference>
<dbReference type="EMBL" id="QEFP01000010">
    <property type="protein sequence ID" value="PVU68471.1"/>
    <property type="molecule type" value="Genomic_DNA"/>
</dbReference>
<accession>A0A2T9WKW4</accession>
<dbReference type="InterPro" id="IPR002739">
    <property type="entry name" value="PAB1135-like"/>
</dbReference>
<dbReference type="AlphaFoldDB" id="A0A2T9WKW4"/>
<comment type="caution">
    <text evidence="2">The sequence shown here is derived from an EMBL/GenBank/DDBJ whole genome shotgun (WGS) entry which is preliminary data.</text>
</comment>